<dbReference type="EC" id="2.5.1.18" evidence="2"/>
<comment type="caution">
    <text evidence="6">The sequence shown here is derived from an EMBL/GenBank/DDBJ whole genome shotgun (WGS) entry which is preliminary data.</text>
</comment>
<dbReference type="InterPro" id="IPR004045">
    <property type="entry name" value="Glutathione_S-Trfase_N"/>
</dbReference>
<dbReference type="InterPro" id="IPR036282">
    <property type="entry name" value="Glutathione-S-Trfase_C_sf"/>
</dbReference>
<evidence type="ECO:0000313" key="6">
    <source>
        <dbReference type="EMBL" id="RDB16418.1"/>
    </source>
</evidence>
<feature type="domain" description="GST N-terminal" evidence="5">
    <location>
        <begin position="28"/>
        <end position="109"/>
    </location>
</feature>
<evidence type="ECO:0000256" key="2">
    <source>
        <dbReference type="ARBA" id="ARBA00012452"/>
    </source>
</evidence>
<dbReference type="Gene3D" id="3.40.30.10">
    <property type="entry name" value="Glutaredoxin"/>
    <property type="match status" value="1"/>
</dbReference>
<dbReference type="CDD" id="cd03046">
    <property type="entry name" value="GST_N_GTT1_like"/>
    <property type="match status" value="1"/>
</dbReference>
<evidence type="ECO:0000256" key="1">
    <source>
        <dbReference type="ARBA" id="ARBA00007409"/>
    </source>
</evidence>
<evidence type="ECO:0000256" key="4">
    <source>
        <dbReference type="ARBA" id="ARBA00047960"/>
    </source>
</evidence>
<dbReference type="InterPro" id="IPR040079">
    <property type="entry name" value="Glutathione_S-Trfase"/>
</dbReference>
<evidence type="ECO:0000259" key="5">
    <source>
        <dbReference type="PROSITE" id="PS50404"/>
    </source>
</evidence>
<dbReference type="FunCoup" id="A0A369J358">
    <property type="interactions" value="296"/>
</dbReference>
<dbReference type="OrthoDB" id="2098326at2759"/>
<proteinExistence type="inferred from homology"/>
<dbReference type="Proteomes" id="UP000076154">
    <property type="component" value="Unassembled WGS sequence"/>
</dbReference>
<dbReference type="Gene3D" id="1.20.1050.10">
    <property type="match status" value="1"/>
</dbReference>
<reference evidence="6" key="1">
    <citation type="submission" date="2018-04" db="EMBL/GenBank/DDBJ databases">
        <title>Whole genome sequencing of Hypsizygus marmoreus.</title>
        <authorList>
            <person name="Choi I.-G."/>
            <person name="Min B."/>
            <person name="Kim J.-G."/>
            <person name="Kim S."/>
            <person name="Oh Y.-L."/>
            <person name="Kong W.-S."/>
            <person name="Park H."/>
            <person name="Jeong J."/>
            <person name="Song E.-S."/>
        </authorList>
    </citation>
    <scope>NUCLEOTIDE SEQUENCE [LARGE SCALE GENOMIC DNA]</scope>
    <source>
        <strain evidence="6">51987-8</strain>
    </source>
</reference>
<keyword evidence="3" id="KW-0808">Transferase</keyword>
<dbReference type="AlphaFoldDB" id="A0A369J358"/>
<dbReference type="GO" id="GO:0004602">
    <property type="term" value="F:glutathione peroxidase activity"/>
    <property type="evidence" value="ECO:0007669"/>
    <property type="project" value="UniProtKB-ARBA"/>
</dbReference>
<dbReference type="InterPro" id="IPR036249">
    <property type="entry name" value="Thioredoxin-like_sf"/>
</dbReference>
<dbReference type="PANTHER" id="PTHR44051:SF9">
    <property type="entry name" value="GLUTATHIONE S-TRANSFERASE 1"/>
    <property type="match status" value="1"/>
</dbReference>
<dbReference type="SFLD" id="SFLDG00358">
    <property type="entry name" value="Main_(cytGST)"/>
    <property type="match status" value="1"/>
</dbReference>
<dbReference type="STRING" id="39966.A0A369J358"/>
<organism evidence="6 7">
    <name type="scientific">Hypsizygus marmoreus</name>
    <name type="common">White beech mushroom</name>
    <name type="synonym">Agaricus marmoreus</name>
    <dbReference type="NCBI Taxonomy" id="39966"/>
    <lineage>
        <taxon>Eukaryota</taxon>
        <taxon>Fungi</taxon>
        <taxon>Dikarya</taxon>
        <taxon>Basidiomycota</taxon>
        <taxon>Agaricomycotina</taxon>
        <taxon>Agaricomycetes</taxon>
        <taxon>Agaricomycetidae</taxon>
        <taxon>Agaricales</taxon>
        <taxon>Tricholomatineae</taxon>
        <taxon>Lyophyllaceae</taxon>
        <taxon>Hypsizygus</taxon>
    </lineage>
</organism>
<comment type="catalytic activity">
    <reaction evidence="4">
        <text>RX + glutathione = an S-substituted glutathione + a halide anion + H(+)</text>
        <dbReference type="Rhea" id="RHEA:16437"/>
        <dbReference type="ChEBI" id="CHEBI:15378"/>
        <dbReference type="ChEBI" id="CHEBI:16042"/>
        <dbReference type="ChEBI" id="CHEBI:17792"/>
        <dbReference type="ChEBI" id="CHEBI:57925"/>
        <dbReference type="ChEBI" id="CHEBI:90779"/>
        <dbReference type="EC" id="2.5.1.18"/>
    </reaction>
</comment>
<dbReference type="Pfam" id="PF02798">
    <property type="entry name" value="GST_N"/>
    <property type="match status" value="1"/>
</dbReference>
<accession>A0A369J358</accession>
<evidence type="ECO:0000256" key="3">
    <source>
        <dbReference type="ARBA" id="ARBA00022679"/>
    </source>
</evidence>
<dbReference type="GO" id="GO:0004364">
    <property type="term" value="F:glutathione transferase activity"/>
    <property type="evidence" value="ECO:0007669"/>
    <property type="project" value="UniProtKB-EC"/>
</dbReference>
<comment type="similarity">
    <text evidence="1">Belongs to the GST superfamily.</text>
</comment>
<dbReference type="SFLD" id="SFLDS00019">
    <property type="entry name" value="Glutathione_Transferase_(cytos"/>
    <property type="match status" value="1"/>
</dbReference>
<name>A0A369J358_HYPMA</name>
<dbReference type="EMBL" id="LUEZ02000124">
    <property type="protein sequence ID" value="RDB16418.1"/>
    <property type="molecule type" value="Genomic_DNA"/>
</dbReference>
<dbReference type="InParanoid" id="A0A369J358"/>
<protein>
    <recommendedName>
        <fullName evidence="2">glutathione transferase</fullName>
        <ecNumber evidence="2">2.5.1.18</ecNumber>
    </recommendedName>
</protein>
<sequence length="250" mass="28400">MENDLCSCAQDADQTACSCQKATSFAGPSKIVLHHLNNSRSQRILWLLEELEIPYELKKYQRNAQRRAPKELFDVNPLGRSPVITDGDVTIAESGAIVEYLIRRYGIGANVPDDKWVDNIYFTHYAEGSLQPHLANRLLYQLIPKRSPLILRPLVGSIFKQVDSTLVEPELKRHGKFIEDHLTKTKGWFAGGPNITSADYMMSYGLETFIARAPEHAGPKMIEYVKKVQARPAYKRALEKGGEYHYELHD</sequence>
<evidence type="ECO:0000313" key="7">
    <source>
        <dbReference type="Proteomes" id="UP000076154"/>
    </source>
</evidence>
<dbReference type="FunFam" id="3.40.30.10:FF:000156">
    <property type="entry name" value="Glutathione S-transferase 1"/>
    <property type="match status" value="1"/>
</dbReference>
<dbReference type="PANTHER" id="PTHR44051">
    <property type="entry name" value="GLUTATHIONE S-TRANSFERASE-RELATED"/>
    <property type="match status" value="1"/>
</dbReference>
<keyword evidence="7" id="KW-1185">Reference proteome</keyword>
<dbReference type="SUPFAM" id="SSF52833">
    <property type="entry name" value="Thioredoxin-like"/>
    <property type="match status" value="1"/>
</dbReference>
<dbReference type="SUPFAM" id="SSF47616">
    <property type="entry name" value="GST C-terminal domain-like"/>
    <property type="match status" value="1"/>
</dbReference>
<dbReference type="PROSITE" id="PS50404">
    <property type="entry name" value="GST_NTER"/>
    <property type="match status" value="1"/>
</dbReference>
<dbReference type="GO" id="GO:0005737">
    <property type="term" value="C:cytoplasm"/>
    <property type="evidence" value="ECO:0007669"/>
    <property type="project" value="UniProtKB-ARBA"/>
</dbReference>
<dbReference type="SFLD" id="SFLDG01150">
    <property type="entry name" value="Main.1:_Beta-like"/>
    <property type="match status" value="1"/>
</dbReference>
<gene>
    <name evidence="6" type="primary">gst3</name>
    <name evidence="6" type="ORF">Hypma_002904</name>
</gene>